<reference evidence="1 2" key="1">
    <citation type="submission" date="2020-08" db="EMBL/GenBank/DDBJ databases">
        <title>Genomic Encyclopedia of Type Strains, Phase III (KMG-III): the genomes of soil and plant-associated and newly described type strains.</title>
        <authorList>
            <person name="Whitman W."/>
        </authorList>
    </citation>
    <scope>NUCLEOTIDE SEQUENCE [LARGE SCALE GENOMIC DNA]</scope>
    <source>
        <strain evidence="1 2">CECT 8799</strain>
    </source>
</reference>
<dbReference type="EMBL" id="JACHWZ010000001">
    <property type="protein sequence ID" value="MBB3059243.1"/>
    <property type="molecule type" value="Genomic_DNA"/>
</dbReference>
<protein>
    <submittedName>
        <fullName evidence="1">Uncharacterized protein</fullName>
    </submittedName>
</protein>
<comment type="caution">
    <text evidence="1">The sequence shown here is derived from an EMBL/GenBank/DDBJ whole genome shotgun (WGS) entry which is preliminary data.</text>
</comment>
<accession>A0A7W4W8W3</accession>
<gene>
    <name evidence="1" type="ORF">FHS09_000044</name>
</gene>
<evidence type="ECO:0000313" key="2">
    <source>
        <dbReference type="Proteomes" id="UP000535937"/>
    </source>
</evidence>
<name>A0A7W4W8W3_9GAMM</name>
<organism evidence="1 2">
    <name type="scientific">Microbulbifer rhizosphaerae</name>
    <dbReference type="NCBI Taxonomy" id="1562603"/>
    <lineage>
        <taxon>Bacteria</taxon>
        <taxon>Pseudomonadati</taxon>
        <taxon>Pseudomonadota</taxon>
        <taxon>Gammaproteobacteria</taxon>
        <taxon>Cellvibrionales</taxon>
        <taxon>Microbulbiferaceae</taxon>
        <taxon>Microbulbifer</taxon>
    </lineage>
</organism>
<keyword evidence="2" id="KW-1185">Reference proteome</keyword>
<dbReference type="RefSeq" id="WP_183455536.1">
    <property type="nucleotide sequence ID" value="NZ_JACHWZ010000001.1"/>
</dbReference>
<dbReference type="Proteomes" id="UP000535937">
    <property type="component" value="Unassembled WGS sequence"/>
</dbReference>
<evidence type="ECO:0000313" key="1">
    <source>
        <dbReference type="EMBL" id="MBB3059243.1"/>
    </source>
</evidence>
<proteinExistence type="predicted"/>
<sequence>MNEGRWSPERWAQKLWAYFKPEVQHGRPVYFAVDQYLLHEFLREENPLSQVDPVDSLKYACRQLFRLEGRKAALLERTFVRNDNGLSNAICFVALEVLAVELMMRDRSFTEEAYFPRLRDLLGIDVDGNLSSDPFIQGDFDRIWKTLSNEIKRVPGGGQHSITFAKGTGRNVHRQYPISQAMLTKDDLCRLQQSSPDAFADITTLADAFHFLLNHRTVLPGRAKSIVNTAARDGARRLRLSHQLLDFAQNTPVHVPIEKVKSGSRSAKFVAYRTVDFFSDDKIHLYYVDEQGVEQISRTAQQVLTFCGDNKMLLLVESDNRFTTVGGREPLSVGETYLIICQEDRIKIVDYILQKVMLPNEGLSAIECVLPRGYLAFLYTLDTNPAHPLWYKAGKLCFDEKDRIQALSLEGGLLIDGRKKQYLSPYCPRALSVGGKKLAHHVDIQVNDETMSVGQFFGQLHRGMSFPINPYTVVYGGRRLSFEMRTIDSQVKCDFTLGYPLESDELSPTIALVEPEDEALIGMSLRSSGKFRTPLSARQSKERHIALSLLSLPADSTDKAISHQDVEAIESLLEGVGFPNAATMRIKTRLQHEQAIPPIAWSVLVSQGCISGTELPTQNLCVDAKEENL</sequence>
<dbReference type="AlphaFoldDB" id="A0A7W4W8W3"/>